<dbReference type="Proteomes" id="UP000265566">
    <property type="component" value="Chromosome 2"/>
</dbReference>
<protein>
    <submittedName>
        <fullName evidence="1">Uncharacterized protein</fullName>
    </submittedName>
</protein>
<accession>A0A396JCX3</accession>
<dbReference type="AlphaFoldDB" id="A0A396JCX3"/>
<gene>
    <name evidence="1" type="ORF">MtrunA17_Chr2g0308231</name>
</gene>
<organism evidence="1">
    <name type="scientific">Medicago truncatula</name>
    <name type="common">Barrel medic</name>
    <name type="synonym">Medicago tribuloides</name>
    <dbReference type="NCBI Taxonomy" id="3880"/>
    <lineage>
        <taxon>Eukaryota</taxon>
        <taxon>Viridiplantae</taxon>
        <taxon>Streptophyta</taxon>
        <taxon>Embryophyta</taxon>
        <taxon>Tracheophyta</taxon>
        <taxon>Spermatophyta</taxon>
        <taxon>Magnoliopsida</taxon>
        <taxon>eudicotyledons</taxon>
        <taxon>Gunneridae</taxon>
        <taxon>Pentapetalae</taxon>
        <taxon>rosids</taxon>
        <taxon>fabids</taxon>
        <taxon>Fabales</taxon>
        <taxon>Fabaceae</taxon>
        <taxon>Papilionoideae</taxon>
        <taxon>50 kb inversion clade</taxon>
        <taxon>NPAAA clade</taxon>
        <taxon>Hologalegina</taxon>
        <taxon>IRL clade</taxon>
        <taxon>Trifolieae</taxon>
        <taxon>Medicago</taxon>
    </lineage>
</organism>
<evidence type="ECO:0000313" key="1">
    <source>
        <dbReference type="EMBL" id="RHN74248.1"/>
    </source>
</evidence>
<sequence length="76" mass="9009">MVHQSRTRIWERRLEMLENGMVFIVLITRISLSPPIFPTTNTFFQNQFRPTRSKSFCTIVFLVILVKIKSSRSSYI</sequence>
<dbReference type="EMBL" id="PSQE01000002">
    <property type="protein sequence ID" value="RHN74248.1"/>
    <property type="molecule type" value="Genomic_DNA"/>
</dbReference>
<reference evidence="1" key="1">
    <citation type="journal article" date="2018" name="Nat. Plants">
        <title>Whole-genome landscape of Medicago truncatula symbiotic genes.</title>
        <authorList>
            <person name="Pecrix Y."/>
            <person name="Gamas P."/>
            <person name="Carrere S."/>
        </authorList>
    </citation>
    <scope>NUCLEOTIDE SEQUENCE</scope>
    <source>
        <tissue evidence="1">Leaves</tissue>
    </source>
</reference>
<comment type="caution">
    <text evidence="1">The sequence shown here is derived from an EMBL/GenBank/DDBJ whole genome shotgun (WGS) entry which is preliminary data.</text>
</comment>
<proteinExistence type="predicted"/>
<dbReference type="Gramene" id="rna10280">
    <property type="protein sequence ID" value="RHN74248.1"/>
    <property type="gene ID" value="gene10280"/>
</dbReference>
<name>A0A396JCX3_MEDTR</name>